<evidence type="ECO:0000313" key="3">
    <source>
        <dbReference type="EMBL" id="MCO6024411.1"/>
    </source>
</evidence>
<keyword evidence="1" id="KW-0732">Signal</keyword>
<reference evidence="3 4" key="1">
    <citation type="submission" date="2022-06" db="EMBL/GenBank/DDBJ databases">
        <title>A taxonomic note on the genus Prevotella: Description of four novel genera and emended description of the genera Hallella and Xylanibacter.</title>
        <authorList>
            <person name="Hitch T.C.A."/>
        </authorList>
    </citation>
    <scope>NUCLEOTIDE SEQUENCE [LARGE SCALE GENOMIC DNA]</scope>
    <source>
        <strain evidence="3 4">DSM 100619</strain>
    </source>
</reference>
<dbReference type="Proteomes" id="UP001204015">
    <property type="component" value="Unassembled WGS sequence"/>
</dbReference>
<feature type="signal peptide" evidence="1">
    <location>
        <begin position="1"/>
        <end position="25"/>
    </location>
</feature>
<dbReference type="Gene3D" id="2.40.128.280">
    <property type="match status" value="1"/>
</dbReference>
<name>A0ABT1BTJ9_9BACT</name>
<dbReference type="InterPro" id="IPR024311">
    <property type="entry name" value="Lipocalin-like"/>
</dbReference>
<dbReference type="Pfam" id="PF16585">
    <property type="entry name" value="Lipocalin_8"/>
    <property type="match status" value="1"/>
</dbReference>
<dbReference type="EMBL" id="JAMXLY010000002">
    <property type="protein sequence ID" value="MCO6024411.1"/>
    <property type="molecule type" value="Genomic_DNA"/>
</dbReference>
<evidence type="ECO:0000259" key="2">
    <source>
        <dbReference type="Pfam" id="PF16585"/>
    </source>
</evidence>
<feature type="domain" description="Lipocalin-like" evidence="2">
    <location>
        <begin position="21"/>
        <end position="145"/>
    </location>
</feature>
<protein>
    <submittedName>
        <fullName evidence="3">Lipocalin-like domain-containing protein</fullName>
    </submittedName>
</protein>
<dbReference type="RefSeq" id="WP_252759775.1">
    <property type="nucleotide sequence ID" value="NZ_JAMXLY010000002.1"/>
</dbReference>
<sequence length="145" mass="16666">MSIYTNYMRKAIPVITVLTLLLCSACGDIHPTDDRKIDGYWLLTNVDTLSNSRGKDVTQEKLFWAIEGKLFQAGGLTLMTEKYGDTLHLYRPAPDSTAINSKYSSIDPFRKYGINSFDEHFIIEQLNGKHLIVRDSLLKLQFRRY</sequence>
<evidence type="ECO:0000313" key="4">
    <source>
        <dbReference type="Proteomes" id="UP001204015"/>
    </source>
</evidence>
<feature type="chain" id="PRO_5047096704" evidence="1">
    <location>
        <begin position="26"/>
        <end position="145"/>
    </location>
</feature>
<proteinExistence type="predicted"/>
<accession>A0ABT1BTJ9</accession>
<organism evidence="3 4">
    <name type="scientific">Segatella cerevisiae</name>
    <dbReference type="NCBI Taxonomy" id="2053716"/>
    <lineage>
        <taxon>Bacteria</taxon>
        <taxon>Pseudomonadati</taxon>
        <taxon>Bacteroidota</taxon>
        <taxon>Bacteroidia</taxon>
        <taxon>Bacteroidales</taxon>
        <taxon>Prevotellaceae</taxon>
        <taxon>Segatella</taxon>
    </lineage>
</organism>
<evidence type="ECO:0000256" key="1">
    <source>
        <dbReference type="SAM" id="SignalP"/>
    </source>
</evidence>
<comment type="caution">
    <text evidence="3">The sequence shown here is derived from an EMBL/GenBank/DDBJ whole genome shotgun (WGS) entry which is preliminary data.</text>
</comment>
<keyword evidence="4" id="KW-1185">Reference proteome</keyword>
<gene>
    <name evidence="3" type="ORF">NG821_00885</name>
</gene>